<evidence type="ECO:0000313" key="3">
    <source>
        <dbReference type="Proteomes" id="UP001628220"/>
    </source>
</evidence>
<organism evidence="2 3">
    <name type="scientific">Porphyromonas miyakawae</name>
    <dbReference type="NCBI Taxonomy" id="3137470"/>
    <lineage>
        <taxon>Bacteria</taxon>
        <taxon>Pseudomonadati</taxon>
        <taxon>Bacteroidota</taxon>
        <taxon>Bacteroidia</taxon>
        <taxon>Bacteroidales</taxon>
        <taxon>Porphyromonadaceae</taxon>
        <taxon>Porphyromonas</taxon>
    </lineage>
</organism>
<dbReference type="Proteomes" id="UP001628220">
    <property type="component" value="Unassembled WGS sequence"/>
</dbReference>
<reference evidence="2 3" key="1">
    <citation type="journal article" date="2025" name="Int. J. Syst. Evol. Microbiol.">
        <title>Desulfovibrio falkowii sp. nov., Porphyromonas miyakawae sp. nov., Mediterraneibacter flintii sp. nov. and Owariibacterium komagatae gen. nov., sp. nov., isolated from human faeces.</title>
        <authorList>
            <person name="Hamaguchi T."/>
            <person name="Ohara M."/>
            <person name="Hisatomi A."/>
            <person name="Sekiguchi K."/>
            <person name="Takeda J.I."/>
            <person name="Ueyama J."/>
            <person name="Ito M."/>
            <person name="Nishiwaki H."/>
            <person name="Ogi T."/>
            <person name="Hirayama M."/>
            <person name="Ohkuma M."/>
            <person name="Sakamoto M."/>
            <person name="Ohno K."/>
        </authorList>
    </citation>
    <scope>NUCLEOTIDE SEQUENCE [LARGE SCALE GENOMIC DNA]</scope>
    <source>
        <strain evidence="2 3">13CB11C</strain>
    </source>
</reference>
<dbReference type="PANTHER" id="PTHR43179">
    <property type="entry name" value="RHAMNOSYLTRANSFERASE WBBL"/>
    <property type="match status" value="1"/>
</dbReference>
<proteinExistence type="predicted"/>
<dbReference type="Gene3D" id="3.90.550.10">
    <property type="entry name" value="Spore Coat Polysaccharide Biosynthesis Protein SpsA, Chain A"/>
    <property type="match status" value="1"/>
</dbReference>
<dbReference type="CDD" id="cd04186">
    <property type="entry name" value="GT_2_like_c"/>
    <property type="match status" value="1"/>
</dbReference>
<gene>
    <name evidence="2" type="ORF">Tsumi_13220</name>
</gene>
<feature type="domain" description="Glycosyltransferase 2-like" evidence="1">
    <location>
        <begin position="4"/>
        <end position="189"/>
    </location>
</feature>
<dbReference type="RefSeq" id="WP_411915976.1">
    <property type="nucleotide sequence ID" value="NZ_BAAFSF010000004.1"/>
</dbReference>
<protein>
    <recommendedName>
        <fullName evidence="1">Glycosyltransferase 2-like domain-containing protein</fullName>
    </recommendedName>
</protein>
<dbReference type="PANTHER" id="PTHR43179:SF7">
    <property type="entry name" value="RHAMNOSYLTRANSFERASE WBBL"/>
    <property type="match status" value="1"/>
</dbReference>
<dbReference type="EMBL" id="BAAFSF010000004">
    <property type="protein sequence ID" value="GAB1252216.1"/>
    <property type="molecule type" value="Genomic_DNA"/>
</dbReference>
<name>A0ABQ0E3F7_9PORP</name>
<dbReference type="InterPro" id="IPR001173">
    <property type="entry name" value="Glyco_trans_2-like"/>
</dbReference>
<dbReference type="InterPro" id="IPR029044">
    <property type="entry name" value="Nucleotide-diphossugar_trans"/>
</dbReference>
<sequence length="361" mass="40690">MLITVVIVNYKVKYFVSQAIEALRIASEGLDCATYVVDNASEDGSVEYLRKRFPEINIIANKANVGFAKANNQAVRTSQSKYVLLLNPDTLIGRDTLQQVLRHMESHPEVGAVGVKMHDAQGNFLPESKRGSVSLWSCACRFSGLSRLFPHSRLFNAYYMGWLNPTEPHSVGLLAGAFMMLRRDAFEEVGLLDERYFMYGEDIDLSYSLRQKGYRCDYLPVPLLHYKGESEAASGDPTRYRHAFFGAMQLFYEKYHPHNKLGQWIIGRAAAILAHRHAKQTKEPAHAHKRTLDDLNLLSIDLSQATKDSLPHNRNLLVTLSADTYDKFLALLSESEGLGCTFYTLHKDDGYILGPGGVWHI</sequence>
<dbReference type="Pfam" id="PF00535">
    <property type="entry name" value="Glycos_transf_2"/>
    <property type="match status" value="1"/>
</dbReference>
<evidence type="ECO:0000259" key="1">
    <source>
        <dbReference type="Pfam" id="PF00535"/>
    </source>
</evidence>
<comment type="caution">
    <text evidence="2">The sequence shown here is derived from an EMBL/GenBank/DDBJ whole genome shotgun (WGS) entry which is preliminary data.</text>
</comment>
<evidence type="ECO:0000313" key="2">
    <source>
        <dbReference type="EMBL" id="GAB1252216.1"/>
    </source>
</evidence>
<keyword evidence="3" id="KW-1185">Reference proteome</keyword>
<dbReference type="SUPFAM" id="SSF53448">
    <property type="entry name" value="Nucleotide-diphospho-sugar transferases"/>
    <property type="match status" value="1"/>
</dbReference>
<accession>A0ABQ0E3F7</accession>